<feature type="region of interest" description="Disordered" evidence="1">
    <location>
        <begin position="1"/>
        <end position="65"/>
    </location>
</feature>
<keyword evidence="3" id="KW-1185">Reference proteome</keyword>
<organism evidence="2 3">
    <name type="scientific">Actinospica durhamensis</name>
    <dbReference type="NCBI Taxonomy" id="1508375"/>
    <lineage>
        <taxon>Bacteria</taxon>
        <taxon>Bacillati</taxon>
        <taxon>Actinomycetota</taxon>
        <taxon>Actinomycetes</taxon>
        <taxon>Catenulisporales</taxon>
        <taxon>Actinospicaceae</taxon>
        <taxon>Actinospica</taxon>
    </lineage>
</organism>
<feature type="compositionally biased region" description="Acidic residues" evidence="1">
    <location>
        <begin position="1"/>
        <end position="13"/>
    </location>
</feature>
<sequence>MSYLDDEYDEDWGRDENALVAPSGYEQTRDDTDFGWGERTWSDSPNGTDEDLDRFLAERPPHHGD</sequence>
<dbReference type="EMBL" id="JAGSOG010000009">
    <property type="protein sequence ID" value="MBR7832335.1"/>
    <property type="molecule type" value="Genomic_DNA"/>
</dbReference>
<evidence type="ECO:0000313" key="2">
    <source>
        <dbReference type="EMBL" id="MBR7832335.1"/>
    </source>
</evidence>
<dbReference type="Proteomes" id="UP000675781">
    <property type="component" value="Unassembled WGS sequence"/>
</dbReference>
<comment type="caution">
    <text evidence="2">The sequence shown here is derived from an EMBL/GenBank/DDBJ whole genome shotgun (WGS) entry which is preliminary data.</text>
</comment>
<dbReference type="RefSeq" id="WP_212526866.1">
    <property type="nucleotide sequence ID" value="NZ_JAGSOG010000009.1"/>
</dbReference>
<proteinExistence type="predicted"/>
<evidence type="ECO:0000313" key="3">
    <source>
        <dbReference type="Proteomes" id="UP000675781"/>
    </source>
</evidence>
<accession>A0A941IKX2</accession>
<name>A0A941IKX2_9ACTN</name>
<protein>
    <submittedName>
        <fullName evidence="2">Uncharacterized protein</fullName>
    </submittedName>
</protein>
<dbReference type="AlphaFoldDB" id="A0A941IKX2"/>
<evidence type="ECO:0000256" key="1">
    <source>
        <dbReference type="SAM" id="MobiDB-lite"/>
    </source>
</evidence>
<feature type="compositionally biased region" description="Basic and acidic residues" evidence="1">
    <location>
        <begin position="53"/>
        <end position="65"/>
    </location>
</feature>
<gene>
    <name evidence="2" type="ORF">KDL01_03650</name>
</gene>
<reference evidence="2" key="1">
    <citation type="submission" date="2021-04" db="EMBL/GenBank/DDBJ databases">
        <title>Genome based classification of Actinospica acidithermotolerans sp. nov., an actinobacterium isolated from an Indonesian hot spring.</title>
        <authorList>
            <person name="Kusuma A.B."/>
            <person name="Putra K.E."/>
            <person name="Nafisah S."/>
            <person name="Loh J."/>
            <person name="Nouioui I."/>
            <person name="Goodfellow M."/>
        </authorList>
    </citation>
    <scope>NUCLEOTIDE SEQUENCE</scope>
    <source>
        <strain evidence="2">CSCA 57</strain>
    </source>
</reference>